<organism evidence="5 6">
    <name type="scientific">Hirundo rustica rustica</name>
    <dbReference type="NCBI Taxonomy" id="333673"/>
    <lineage>
        <taxon>Eukaryota</taxon>
        <taxon>Metazoa</taxon>
        <taxon>Chordata</taxon>
        <taxon>Craniata</taxon>
        <taxon>Vertebrata</taxon>
        <taxon>Euteleostomi</taxon>
        <taxon>Archelosauria</taxon>
        <taxon>Archosauria</taxon>
        <taxon>Dinosauria</taxon>
        <taxon>Saurischia</taxon>
        <taxon>Theropoda</taxon>
        <taxon>Coelurosauria</taxon>
        <taxon>Aves</taxon>
        <taxon>Neognathae</taxon>
        <taxon>Neoaves</taxon>
        <taxon>Telluraves</taxon>
        <taxon>Australaves</taxon>
        <taxon>Passeriformes</taxon>
        <taxon>Sylvioidea</taxon>
        <taxon>Hirundinidae</taxon>
        <taxon>Hirundo</taxon>
    </lineage>
</organism>
<dbReference type="SUPFAM" id="SSF56672">
    <property type="entry name" value="DNA/RNA polymerases"/>
    <property type="match status" value="1"/>
</dbReference>
<protein>
    <recommendedName>
        <fullName evidence="2">ribonuclease H</fullName>
        <ecNumber evidence="2">3.1.26.4</ecNumber>
    </recommendedName>
</protein>
<dbReference type="Gene3D" id="1.10.375.10">
    <property type="entry name" value="Human Immunodeficiency Virus Type 1 Capsid Protein"/>
    <property type="match status" value="1"/>
</dbReference>
<evidence type="ECO:0000313" key="5">
    <source>
        <dbReference type="EMBL" id="RMC09534.1"/>
    </source>
</evidence>
<comment type="caution">
    <text evidence="5">The sequence shown here is derived from an EMBL/GenBank/DDBJ whole genome shotgun (WGS) entry which is preliminary data.</text>
</comment>
<dbReference type="Gene3D" id="3.30.420.10">
    <property type="entry name" value="Ribonuclease H-like superfamily/Ribonuclease H"/>
    <property type="match status" value="1"/>
</dbReference>
<dbReference type="GO" id="GO:0004523">
    <property type="term" value="F:RNA-DNA hybrid ribonuclease activity"/>
    <property type="evidence" value="ECO:0007669"/>
    <property type="project" value="UniProtKB-EC"/>
</dbReference>
<dbReference type="Gene3D" id="3.10.10.10">
    <property type="entry name" value="HIV Type 1 Reverse Transcriptase, subunit A, domain 1"/>
    <property type="match status" value="1"/>
</dbReference>
<evidence type="ECO:0000256" key="3">
    <source>
        <dbReference type="SAM" id="MobiDB-lite"/>
    </source>
</evidence>
<dbReference type="InterPro" id="IPR041577">
    <property type="entry name" value="RT_RNaseH_2"/>
</dbReference>
<sequence length="825" mass="93936">MRIWDAQHVQGPQADLKWPLQNPNWNHQNGEHRGHMQDLRTIIIQGIREAVPRGQNINKAFNERQKKEETPTEWLERLRKNLQLYSGVDPDSPVGQALLKTQFVAKSWEDIRKKLEKLDNWQDRGLDELLREAQKVYVRREEESYRKQARIMVAAVQEGRKPSRPPPKTPPRKKQGEDEQEINPEVWYTPETVGRLDISPFTVTLKDPDKPIRLRQYPMSLEGRRGLKPEVERLVSQGLLESCMSPFNTPILPVKKPNGTYRLVHDLREINKRTVSRFPVVANPYTLLSKLGPENMWYSVIDLKDAFWACPLDESCRDYFAFEWEDPDTGRKQQLRWTVLPQGFTESPNLFGQALEQILQDFVPAPGLTLIQYVDDLLIAGQTEEQVRKESIKLLNFLGLKGLKVSKSKLQFTEEKVKYLGHYIEKGEKMIDPERVQGILSLPTPGSKKQVRQLLGLLGYCRLWIENYSSKVKFLYAKLTASNRVIWEPKDEEQLQVIRKDLATAPVLSLPDLKRPFYLFVNIDNGTVYGVLTQEWAGKKKPIGYLSKLLDPVSRGWPTCLQEIVGCALMVEEARKITFNSTLKILSPHNVRNVLNQKAEKWISDAKLLKYEGILLEAPNLTLETTSLQNPAQFLFGEPTQTEHLAHDCLQTIEEQTKIRPDLEEEELTDGEVMFVDGSSRVVEGKRKSGYAVVSGKTLEVLESGPLNPTWSAQACELYAILQALKRLEGKSGTIYTDSKYAYGPLIQGRVTVITQENITVGIGVVKPYHMGSTQEGGRIDISDLGGPNTANPRKCGKLVKQTQTQGHVQVFLSMLVVLKTLAGY</sequence>
<dbReference type="GO" id="GO:0003676">
    <property type="term" value="F:nucleic acid binding"/>
    <property type="evidence" value="ECO:0007669"/>
    <property type="project" value="InterPro"/>
</dbReference>
<evidence type="ECO:0000256" key="2">
    <source>
        <dbReference type="ARBA" id="ARBA00012180"/>
    </source>
</evidence>
<dbReference type="Gene3D" id="3.30.70.270">
    <property type="match status" value="2"/>
</dbReference>
<dbReference type="InterPro" id="IPR002156">
    <property type="entry name" value="RNaseH_domain"/>
</dbReference>
<keyword evidence="6" id="KW-1185">Reference proteome</keyword>
<dbReference type="InterPro" id="IPR043128">
    <property type="entry name" value="Rev_trsase/Diguanyl_cyclase"/>
</dbReference>
<dbReference type="InterPro" id="IPR043502">
    <property type="entry name" value="DNA/RNA_pol_sf"/>
</dbReference>
<proteinExistence type="inferred from homology"/>
<dbReference type="InterPro" id="IPR008919">
    <property type="entry name" value="Retrov_capsid_N"/>
</dbReference>
<dbReference type="OrthoDB" id="9906983at2759"/>
<dbReference type="InterPro" id="IPR036397">
    <property type="entry name" value="RNaseH_sf"/>
</dbReference>
<dbReference type="Pfam" id="PF00078">
    <property type="entry name" value="RVT_1"/>
    <property type="match status" value="1"/>
</dbReference>
<dbReference type="AlphaFoldDB" id="A0A3M0KEA2"/>
<dbReference type="InterPro" id="IPR000477">
    <property type="entry name" value="RT_dom"/>
</dbReference>
<name>A0A3M0KEA2_HIRRU</name>
<dbReference type="GO" id="GO:0006259">
    <property type="term" value="P:DNA metabolic process"/>
    <property type="evidence" value="ECO:0007669"/>
    <property type="project" value="UniProtKB-ARBA"/>
</dbReference>
<feature type="region of interest" description="Disordered" evidence="3">
    <location>
        <begin position="155"/>
        <end position="183"/>
    </location>
</feature>
<dbReference type="PANTHER" id="PTHR33064:SF37">
    <property type="entry name" value="RIBONUCLEASE H"/>
    <property type="match status" value="1"/>
</dbReference>
<evidence type="ECO:0000256" key="1">
    <source>
        <dbReference type="ARBA" id="ARBA00010879"/>
    </source>
</evidence>
<comment type="similarity">
    <text evidence="1">Belongs to the beta type-B retroviral polymerase family. HERV class-II K(HML-2) pol subfamily.</text>
</comment>
<evidence type="ECO:0000313" key="6">
    <source>
        <dbReference type="Proteomes" id="UP000269221"/>
    </source>
</evidence>
<dbReference type="EC" id="3.1.26.4" evidence="2"/>
<dbReference type="Pfam" id="PF00075">
    <property type="entry name" value="RNase_H"/>
    <property type="match status" value="1"/>
</dbReference>
<dbReference type="PROSITE" id="PS50878">
    <property type="entry name" value="RT_POL"/>
    <property type="match status" value="1"/>
</dbReference>
<dbReference type="SUPFAM" id="SSF53098">
    <property type="entry name" value="Ribonuclease H-like"/>
    <property type="match status" value="1"/>
</dbReference>
<dbReference type="Proteomes" id="UP000269221">
    <property type="component" value="Unassembled WGS sequence"/>
</dbReference>
<dbReference type="Pfam" id="PF02093">
    <property type="entry name" value="Gag_p30"/>
    <property type="match status" value="1"/>
</dbReference>
<dbReference type="EMBL" id="QRBI01000114">
    <property type="protein sequence ID" value="RMC09534.1"/>
    <property type="molecule type" value="Genomic_DNA"/>
</dbReference>
<gene>
    <name evidence="5" type="ORF">DUI87_13686</name>
</gene>
<reference evidence="5 6" key="1">
    <citation type="submission" date="2018-07" db="EMBL/GenBank/DDBJ databases">
        <title>A high quality draft genome assembly of the barn swallow (H. rustica rustica).</title>
        <authorList>
            <person name="Formenti G."/>
            <person name="Chiara M."/>
            <person name="Poveda L."/>
            <person name="Francoijs K.-J."/>
            <person name="Bonisoli-Alquati A."/>
            <person name="Canova L."/>
            <person name="Gianfranceschi L."/>
            <person name="Horner D.S."/>
            <person name="Saino N."/>
        </authorList>
    </citation>
    <scope>NUCLEOTIDE SEQUENCE [LARGE SCALE GENOMIC DNA]</scope>
    <source>
        <strain evidence="5">Chelidonia</strain>
        <tissue evidence="5">Blood</tissue>
    </source>
</reference>
<dbReference type="InterPro" id="IPR051320">
    <property type="entry name" value="Viral_Replic_Matur_Polypro"/>
</dbReference>
<dbReference type="InterPro" id="IPR003036">
    <property type="entry name" value="Gag_P30"/>
</dbReference>
<dbReference type="Gene3D" id="3.10.20.370">
    <property type="match status" value="1"/>
</dbReference>
<evidence type="ECO:0000259" key="4">
    <source>
        <dbReference type="PROSITE" id="PS50878"/>
    </source>
</evidence>
<feature type="domain" description="Reverse transcriptase" evidence="4">
    <location>
        <begin position="235"/>
        <end position="424"/>
    </location>
</feature>
<accession>A0A3M0KEA2</accession>
<dbReference type="STRING" id="333673.A0A3M0KEA2"/>
<dbReference type="PANTHER" id="PTHR33064">
    <property type="entry name" value="POL PROTEIN"/>
    <property type="match status" value="1"/>
</dbReference>
<dbReference type="Pfam" id="PF17919">
    <property type="entry name" value="RT_RNaseH_2"/>
    <property type="match status" value="1"/>
</dbReference>
<dbReference type="GO" id="GO:0019068">
    <property type="term" value="P:virion assembly"/>
    <property type="evidence" value="ECO:0007669"/>
    <property type="project" value="InterPro"/>
</dbReference>
<dbReference type="InterPro" id="IPR012337">
    <property type="entry name" value="RNaseH-like_sf"/>
</dbReference>